<dbReference type="InterPro" id="IPR051202">
    <property type="entry name" value="Peptidase_C40"/>
</dbReference>
<accession>A0A350HA19</accession>
<dbReference type="PROSITE" id="PS51257">
    <property type="entry name" value="PROKAR_LIPOPROTEIN"/>
    <property type="match status" value="1"/>
</dbReference>
<evidence type="ECO:0000256" key="4">
    <source>
        <dbReference type="ARBA" id="ARBA00022807"/>
    </source>
</evidence>
<dbReference type="Gene3D" id="3.90.1720.10">
    <property type="entry name" value="endopeptidase domain like (from Nostoc punctiforme)"/>
    <property type="match status" value="1"/>
</dbReference>
<reference evidence="6 7" key="1">
    <citation type="journal article" date="2018" name="Nat. Biotechnol.">
        <title>A standardized bacterial taxonomy based on genome phylogeny substantially revises the tree of life.</title>
        <authorList>
            <person name="Parks D.H."/>
            <person name="Chuvochina M."/>
            <person name="Waite D.W."/>
            <person name="Rinke C."/>
            <person name="Skarshewski A."/>
            <person name="Chaumeil P.A."/>
            <person name="Hugenholtz P."/>
        </authorList>
    </citation>
    <scope>NUCLEOTIDE SEQUENCE [LARGE SCALE GENOMIC DNA]</scope>
    <source>
        <strain evidence="6">UBA9956</strain>
    </source>
</reference>
<dbReference type="EMBL" id="DMZY01000125">
    <property type="protein sequence ID" value="HAV92385.1"/>
    <property type="molecule type" value="Genomic_DNA"/>
</dbReference>
<evidence type="ECO:0000259" key="5">
    <source>
        <dbReference type="PROSITE" id="PS51935"/>
    </source>
</evidence>
<evidence type="ECO:0000256" key="2">
    <source>
        <dbReference type="ARBA" id="ARBA00022670"/>
    </source>
</evidence>
<protein>
    <submittedName>
        <fullName evidence="6">Peptidase P60</fullName>
    </submittedName>
</protein>
<proteinExistence type="inferred from homology"/>
<comment type="similarity">
    <text evidence="1">Belongs to the peptidase C40 family.</text>
</comment>
<keyword evidence="4" id="KW-0788">Thiol protease</keyword>
<comment type="caution">
    <text evidence="6">The sequence shown here is derived from an EMBL/GenBank/DDBJ whole genome shotgun (WGS) entry which is preliminary data.</text>
</comment>
<dbReference type="AlphaFoldDB" id="A0A350HA19"/>
<dbReference type="PANTHER" id="PTHR47053">
    <property type="entry name" value="MUREIN DD-ENDOPEPTIDASE MEPH-RELATED"/>
    <property type="match status" value="1"/>
</dbReference>
<evidence type="ECO:0000313" key="6">
    <source>
        <dbReference type="EMBL" id="HAV92385.1"/>
    </source>
</evidence>
<keyword evidence="3" id="KW-0378">Hydrolase</keyword>
<dbReference type="PANTHER" id="PTHR47053:SF1">
    <property type="entry name" value="MUREIN DD-ENDOPEPTIDASE MEPH-RELATED"/>
    <property type="match status" value="1"/>
</dbReference>
<dbReference type="InterPro" id="IPR038765">
    <property type="entry name" value="Papain-like_cys_pep_sf"/>
</dbReference>
<feature type="domain" description="NlpC/P60" evidence="5">
    <location>
        <begin position="28"/>
        <end position="143"/>
    </location>
</feature>
<sequence length="144" mass="16101">MVNKRIYSVIILILILTGCVSSAKGRVNTVRQSIVNDAKKYIGTPYKYGGTSAKGFDCSGFTQFIYKRNGIDIPRTVTEMEKSFKKTKNPSIGDIVTFNNPNHVGILVGNNKFIHASTSRGVVIDNLSDSWYKKRLNGYFTAFY</sequence>
<dbReference type="Proteomes" id="UP000264062">
    <property type="component" value="Unassembled WGS sequence"/>
</dbReference>
<dbReference type="SUPFAM" id="SSF54001">
    <property type="entry name" value="Cysteine proteinases"/>
    <property type="match status" value="1"/>
</dbReference>
<dbReference type="InterPro" id="IPR000064">
    <property type="entry name" value="NLP_P60_dom"/>
</dbReference>
<organism evidence="6 7">
    <name type="scientific">candidate division WOR-3 bacterium</name>
    <dbReference type="NCBI Taxonomy" id="2052148"/>
    <lineage>
        <taxon>Bacteria</taxon>
        <taxon>Bacteria division WOR-3</taxon>
    </lineage>
</organism>
<gene>
    <name evidence="6" type="ORF">DCW38_04305</name>
</gene>
<keyword evidence="2" id="KW-0645">Protease</keyword>
<dbReference type="GO" id="GO:0008234">
    <property type="term" value="F:cysteine-type peptidase activity"/>
    <property type="evidence" value="ECO:0007669"/>
    <property type="project" value="UniProtKB-KW"/>
</dbReference>
<dbReference type="Pfam" id="PF00877">
    <property type="entry name" value="NLPC_P60"/>
    <property type="match status" value="1"/>
</dbReference>
<evidence type="ECO:0000256" key="3">
    <source>
        <dbReference type="ARBA" id="ARBA00022801"/>
    </source>
</evidence>
<evidence type="ECO:0000313" key="7">
    <source>
        <dbReference type="Proteomes" id="UP000264062"/>
    </source>
</evidence>
<dbReference type="GO" id="GO:0006508">
    <property type="term" value="P:proteolysis"/>
    <property type="evidence" value="ECO:0007669"/>
    <property type="project" value="UniProtKB-KW"/>
</dbReference>
<dbReference type="PROSITE" id="PS51935">
    <property type="entry name" value="NLPC_P60"/>
    <property type="match status" value="1"/>
</dbReference>
<evidence type="ECO:0000256" key="1">
    <source>
        <dbReference type="ARBA" id="ARBA00007074"/>
    </source>
</evidence>
<name>A0A350HA19_UNCW3</name>